<evidence type="ECO:0000256" key="4">
    <source>
        <dbReference type="ARBA" id="ARBA00019595"/>
    </source>
</evidence>
<comment type="catalytic activity">
    <reaction evidence="1">
        <text>dTDP-4-dehydro-6-deoxy-alpha-D-glucose = dTDP-4-dehydro-beta-L-rhamnose</text>
        <dbReference type="Rhea" id="RHEA:16969"/>
        <dbReference type="ChEBI" id="CHEBI:57649"/>
        <dbReference type="ChEBI" id="CHEBI:62830"/>
        <dbReference type="EC" id="5.1.3.13"/>
    </reaction>
</comment>
<keyword evidence="9" id="KW-1185">Reference proteome</keyword>
<dbReference type="GO" id="GO:0008830">
    <property type="term" value="F:dTDP-4-dehydrorhamnose 3,5-epimerase activity"/>
    <property type="evidence" value="ECO:0007669"/>
    <property type="project" value="UniProtKB-EC"/>
</dbReference>
<evidence type="ECO:0000313" key="9">
    <source>
        <dbReference type="Proteomes" id="UP000599688"/>
    </source>
</evidence>
<evidence type="ECO:0000256" key="7">
    <source>
        <dbReference type="ARBA" id="ARBA00033311"/>
    </source>
</evidence>
<organism evidence="8 9">
    <name type="scientific">Psychroflexus salis</name>
    <dbReference type="NCBI Taxonomy" id="1526574"/>
    <lineage>
        <taxon>Bacteria</taxon>
        <taxon>Pseudomonadati</taxon>
        <taxon>Bacteroidota</taxon>
        <taxon>Flavobacteriia</taxon>
        <taxon>Flavobacteriales</taxon>
        <taxon>Flavobacteriaceae</taxon>
        <taxon>Psychroflexus</taxon>
    </lineage>
</organism>
<sequence>MQPILVKTILCGLNMIIISKMEIVKTELKGCYIIKPKIFSDERGYFYESFNQSDFNRAIG</sequence>
<accession>A0A916ZMQ2</accession>
<reference evidence="8 9" key="1">
    <citation type="journal article" date="2014" name="Int. J. Syst. Evol. Microbiol.">
        <title>Complete genome sequence of Corynebacterium casei LMG S-19264T (=DSM 44701T), isolated from a smear-ripened cheese.</title>
        <authorList>
            <consortium name="US DOE Joint Genome Institute (JGI-PGF)"/>
            <person name="Walter F."/>
            <person name="Albersmeier A."/>
            <person name="Kalinowski J."/>
            <person name="Ruckert C."/>
        </authorList>
    </citation>
    <scope>NUCLEOTIDE SEQUENCE [LARGE SCALE GENOMIC DNA]</scope>
    <source>
        <strain evidence="8 9">CGMCC 1.12925</strain>
    </source>
</reference>
<dbReference type="InterPro" id="IPR014710">
    <property type="entry name" value="RmlC-like_jellyroll"/>
</dbReference>
<name>A0A916ZMQ2_9FLAO</name>
<evidence type="ECO:0000256" key="3">
    <source>
        <dbReference type="ARBA" id="ARBA00012098"/>
    </source>
</evidence>
<dbReference type="EMBL" id="BMGL01000002">
    <property type="protein sequence ID" value="GGE05038.1"/>
    <property type="molecule type" value="Genomic_DNA"/>
</dbReference>
<comment type="caution">
    <text evidence="8">The sequence shown here is derived from an EMBL/GenBank/DDBJ whole genome shotgun (WGS) entry which is preliminary data.</text>
</comment>
<evidence type="ECO:0000313" key="8">
    <source>
        <dbReference type="EMBL" id="GGE05038.1"/>
    </source>
</evidence>
<dbReference type="AlphaFoldDB" id="A0A916ZMQ2"/>
<evidence type="ECO:0000256" key="5">
    <source>
        <dbReference type="ARBA" id="ARBA00029758"/>
    </source>
</evidence>
<evidence type="ECO:0000256" key="6">
    <source>
        <dbReference type="ARBA" id="ARBA00031424"/>
    </source>
</evidence>
<dbReference type="SUPFAM" id="SSF51182">
    <property type="entry name" value="RmlC-like cupins"/>
    <property type="match status" value="1"/>
</dbReference>
<gene>
    <name evidence="8" type="ORF">GCM10010831_03350</name>
</gene>
<proteinExistence type="predicted"/>
<protein>
    <recommendedName>
        <fullName evidence="4">dTDP-4-dehydrorhamnose 3,5-epimerase</fullName>
        <ecNumber evidence="3">5.1.3.13</ecNumber>
    </recommendedName>
    <alternativeName>
        <fullName evidence="6">Thymidine diphospho-4-keto-rhamnose 3,5-epimerase</fullName>
    </alternativeName>
    <alternativeName>
        <fullName evidence="5">dTDP-4-keto-6-deoxyglucose 3,5-epimerase</fullName>
    </alternativeName>
    <alternativeName>
        <fullName evidence="7">dTDP-6-deoxy-D-xylo-4-hexulose 3,5-epimerase</fullName>
    </alternativeName>
</protein>
<comment type="function">
    <text evidence="2">Catalyzes the epimerization of the C3' and C5'positions of dTDP-6-deoxy-D-xylo-4-hexulose, forming dTDP-6-deoxy-L-lyxo-4-hexulose.</text>
</comment>
<dbReference type="EC" id="5.1.3.13" evidence="3"/>
<dbReference type="Gene3D" id="2.60.120.10">
    <property type="entry name" value="Jelly Rolls"/>
    <property type="match status" value="1"/>
</dbReference>
<dbReference type="Pfam" id="PF00908">
    <property type="entry name" value="dTDP_sugar_isom"/>
    <property type="match status" value="1"/>
</dbReference>
<evidence type="ECO:0000256" key="2">
    <source>
        <dbReference type="ARBA" id="ARBA00001997"/>
    </source>
</evidence>
<dbReference type="InterPro" id="IPR011051">
    <property type="entry name" value="RmlC_Cupin_sf"/>
</dbReference>
<dbReference type="Proteomes" id="UP000599688">
    <property type="component" value="Unassembled WGS sequence"/>
</dbReference>
<evidence type="ECO:0000256" key="1">
    <source>
        <dbReference type="ARBA" id="ARBA00001298"/>
    </source>
</evidence>
<dbReference type="InterPro" id="IPR000888">
    <property type="entry name" value="RmlC-like"/>
</dbReference>